<dbReference type="SMART" id="SM00342">
    <property type="entry name" value="HTH_ARAC"/>
    <property type="match status" value="1"/>
</dbReference>
<dbReference type="EMBL" id="CP031264">
    <property type="protein sequence ID" value="AXI80091.1"/>
    <property type="molecule type" value="Genomic_DNA"/>
</dbReference>
<dbReference type="InterPro" id="IPR009057">
    <property type="entry name" value="Homeodomain-like_sf"/>
</dbReference>
<sequence>MDYLIERAVSTIRERYREPLSLDELAETVMVSKFHFLRTFRRVTGVTPGRFISAVRLEEAKRLLFTTSFNVSDIAAHVGYSSTGSFTRRFTESVGCSPTQYRDLRRGGLGSGDEAVEGEAIPGTTGSISGTIHATDQSVQAVYVGVFDSPILERCPATRAIVTQPGSYRMTRVPSGVWYIHAVAHGAYPDDASCSSPRPLLLDTVGPVEIGPGTQLDLDLNLRPLDWARPPILLALPDLDAPVAAA</sequence>
<keyword evidence="1" id="KW-0805">Transcription regulation</keyword>
<reference evidence="6" key="1">
    <citation type="submission" date="2018-07" db="EMBL/GenBank/DDBJ databases">
        <title>Streptacidiphilus bronchialis DSM 106435 chromosome.</title>
        <authorList>
            <person name="Batra D."/>
            <person name="Gulvik C.A."/>
        </authorList>
    </citation>
    <scope>NUCLEOTIDE SEQUENCE [LARGE SCALE GENOMIC DNA]</scope>
    <source>
        <strain evidence="6">DSM 106435</strain>
    </source>
</reference>
<dbReference type="GO" id="GO:0003700">
    <property type="term" value="F:DNA-binding transcription factor activity"/>
    <property type="evidence" value="ECO:0007669"/>
    <property type="project" value="InterPro"/>
</dbReference>
<evidence type="ECO:0000256" key="3">
    <source>
        <dbReference type="ARBA" id="ARBA00023163"/>
    </source>
</evidence>
<dbReference type="KEGG" id="stri:C7M71_024540"/>
<name>A0A345T286_9ACTN</name>
<proteinExistence type="predicted"/>
<dbReference type="AlphaFoldDB" id="A0A345T286"/>
<dbReference type="Pfam" id="PF12833">
    <property type="entry name" value="HTH_18"/>
    <property type="match status" value="1"/>
</dbReference>
<protein>
    <submittedName>
        <fullName evidence="5">AraC family transcriptional regulator</fullName>
    </submittedName>
</protein>
<gene>
    <name evidence="5" type="ORF">C7M71_024540</name>
</gene>
<dbReference type="PRINTS" id="PR00032">
    <property type="entry name" value="HTHARAC"/>
</dbReference>
<dbReference type="Proteomes" id="UP000249340">
    <property type="component" value="Chromosome"/>
</dbReference>
<dbReference type="PANTHER" id="PTHR43280">
    <property type="entry name" value="ARAC-FAMILY TRANSCRIPTIONAL REGULATOR"/>
    <property type="match status" value="1"/>
</dbReference>
<dbReference type="InterPro" id="IPR018062">
    <property type="entry name" value="HTH_AraC-typ_CS"/>
</dbReference>
<evidence type="ECO:0000313" key="6">
    <source>
        <dbReference type="Proteomes" id="UP000249340"/>
    </source>
</evidence>
<organism evidence="5 6">
    <name type="scientific">Peterkaempfera bronchialis</name>
    <dbReference type="NCBI Taxonomy" id="2126346"/>
    <lineage>
        <taxon>Bacteria</taxon>
        <taxon>Bacillati</taxon>
        <taxon>Actinomycetota</taxon>
        <taxon>Actinomycetes</taxon>
        <taxon>Kitasatosporales</taxon>
        <taxon>Streptomycetaceae</taxon>
        <taxon>Peterkaempfera</taxon>
    </lineage>
</organism>
<dbReference type="PANTHER" id="PTHR43280:SF28">
    <property type="entry name" value="HTH-TYPE TRANSCRIPTIONAL ACTIVATOR RHAS"/>
    <property type="match status" value="1"/>
</dbReference>
<keyword evidence="6" id="KW-1185">Reference proteome</keyword>
<keyword evidence="3" id="KW-0804">Transcription</keyword>
<keyword evidence="2" id="KW-0238">DNA-binding</keyword>
<accession>A0A345T286</accession>
<dbReference type="Gene3D" id="1.10.10.60">
    <property type="entry name" value="Homeodomain-like"/>
    <property type="match status" value="2"/>
</dbReference>
<evidence type="ECO:0000256" key="1">
    <source>
        <dbReference type="ARBA" id="ARBA00023015"/>
    </source>
</evidence>
<dbReference type="OrthoDB" id="2060755at2"/>
<dbReference type="InterPro" id="IPR018060">
    <property type="entry name" value="HTH_AraC"/>
</dbReference>
<feature type="domain" description="HTH araC/xylS-type" evidence="4">
    <location>
        <begin position="6"/>
        <end position="104"/>
    </location>
</feature>
<evidence type="ECO:0000259" key="4">
    <source>
        <dbReference type="PROSITE" id="PS01124"/>
    </source>
</evidence>
<dbReference type="SUPFAM" id="SSF46689">
    <property type="entry name" value="Homeodomain-like"/>
    <property type="match status" value="2"/>
</dbReference>
<dbReference type="PROSITE" id="PS01124">
    <property type="entry name" value="HTH_ARAC_FAMILY_2"/>
    <property type="match status" value="1"/>
</dbReference>
<dbReference type="GO" id="GO:0043565">
    <property type="term" value="F:sequence-specific DNA binding"/>
    <property type="evidence" value="ECO:0007669"/>
    <property type="project" value="InterPro"/>
</dbReference>
<evidence type="ECO:0000256" key="2">
    <source>
        <dbReference type="ARBA" id="ARBA00023125"/>
    </source>
</evidence>
<dbReference type="InterPro" id="IPR020449">
    <property type="entry name" value="Tscrpt_reg_AraC-type_HTH"/>
</dbReference>
<evidence type="ECO:0000313" key="5">
    <source>
        <dbReference type="EMBL" id="AXI80091.1"/>
    </source>
</evidence>
<dbReference type="PROSITE" id="PS00041">
    <property type="entry name" value="HTH_ARAC_FAMILY_1"/>
    <property type="match status" value="1"/>
</dbReference>